<keyword evidence="10" id="KW-1185">Reference proteome</keyword>
<dbReference type="Pfam" id="PF03547">
    <property type="entry name" value="Mem_trans"/>
    <property type="match status" value="1"/>
</dbReference>
<dbReference type="Gene3D" id="1.20.1530.20">
    <property type="match status" value="1"/>
</dbReference>
<feature type="transmembrane region" description="Helical" evidence="8">
    <location>
        <begin position="177"/>
        <end position="199"/>
    </location>
</feature>
<reference evidence="9" key="2">
    <citation type="submission" date="2023-07" db="EMBL/GenBank/DDBJ databases">
        <authorList>
            <person name="Sun H."/>
        </authorList>
    </citation>
    <scope>NUCLEOTIDE SEQUENCE</scope>
    <source>
        <strain evidence="9">05753</strain>
    </source>
</reference>
<keyword evidence="5 8" id="KW-0812">Transmembrane</keyword>
<feature type="transmembrane region" description="Helical" evidence="8">
    <location>
        <begin position="94"/>
        <end position="112"/>
    </location>
</feature>
<evidence type="ECO:0000256" key="8">
    <source>
        <dbReference type="SAM" id="Phobius"/>
    </source>
</evidence>
<comment type="caution">
    <text evidence="9">The sequence shown here is derived from an EMBL/GenBank/DDBJ whole genome shotgun (WGS) entry which is preliminary data.</text>
</comment>
<evidence type="ECO:0000256" key="6">
    <source>
        <dbReference type="ARBA" id="ARBA00022989"/>
    </source>
</evidence>
<organism evidence="9 10">
    <name type="scientific">Rhizobium oryzicola</name>
    <dbReference type="NCBI Taxonomy" id="1232668"/>
    <lineage>
        <taxon>Bacteria</taxon>
        <taxon>Pseudomonadati</taxon>
        <taxon>Pseudomonadota</taxon>
        <taxon>Alphaproteobacteria</taxon>
        <taxon>Hyphomicrobiales</taxon>
        <taxon>Rhizobiaceae</taxon>
        <taxon>Rhizobium/Agrobacterium group</taxon>
        <taxon>Rhizobium</taxon>
    </lineage>
</organism>
<keyword evidence="7 8" id="KW-0472">Membrane</keyword>
<keyword evidence="6 8" id="KW-1133">Transmembrane helix</keyword>
<dbReference type="EMBL" id="JAUKWQ010000001">
    <property type="protein sequence ID" value="MDO1580571.1"/>
    <property type="molecule type" value="Genomic_DNA"/>
</dbReference>
<comment type="similarity">
    <text evidence="2">Belongs to the auxin efflux carrier (TC 2.A.69) family.</text>
</comment>
<evidence type="ECO:0000256" key="4">
    <source>
        <dbReference type="ARBA" id="ARBA00022475"/>
    </source>
</evidence>
<reference evidence="9" key="1">
    <citation type="journal article" date="2015" name="Int. J. Syst. Evol. Microbiol.">
        <title>Rhizobium oryzicola sp. nov., potential plant-growth-promoting endophytic bacteria isolated from rice roots.</title>
        <authorList>
            <person name="Zhang X.X."/>
            <person name="Gao J.S."/>
            <person name="Cao Y.H."/>
            <person name="Sheirdil R.A."/>
            <person name="Wang X.C."/>
            <person name="Zhang L."/>
        </authorList>
    </citation>
    <scope>NUCLEOTIDE SEQUENCE</scope>
    <source>
        <strain evidence="9">05753</strain>
    </source>
</reference>
<name>A0ABT8SPY5_9HYPH</name>
<keyword evidence="3" id="KW-0813">Transport</keyword>
<dbReference type="PANTHER" id="PTHR36838:SF3">
    <property type="entry name" value="TRANSPORTER AUXIN EFFLUX CARRIER EC FAMILY"/>
    <property type="match status" value="1"/>
</dbReference>
<evidence type="ECO:0000256" key="5">
    <source>
        <dbReference type="ARBA" id="ARBA00022692"/>
    </source>
</evidence>
<feature type="transmembrane region" description="Helical" evidence="8">
    <location>
        <begin position="63"/>
        <end position="82"/>
    </location>
</feature>
<accession>A0ABT8SPY5</accession>
<evidence type="ECO:0000256" key="7">
    <source>
        <dbReference type="ARBA" id="ARBA00023136"/>
    </source>
</evidence>
<evidence type="ECO:0000313" key="10">
    <source>
        <dbReference type="Proteomes" id="UP001169006"/>
    </source>
</evidence>
<dbReference type="InterPro" id="IPR038770">
    <property type="entry name" value="Na+/solute_symporter_sf"/>
</dbReference>
<dbReference type="Proteomes" id="UP001169006">
    <property type="component" value="Unassembled WGS sequence"/>
</dbReference>
<evidence type="ECO:0000256" key="3">
    <source>
        <dbReference type="ARBA" id="ARBA00022448"/>
    </source>
</evidence>
<evidence type="ECO:0000256" key="1">
    <source>
        <dbReference type="ARBA" id="ARBA00004651"/>
    </source>
</evidence>
<protein>
    <submittedName>
        <fullName evidence="9">AEC family transporter</fullName>
    </submittedName>
</protein>
<dbReference type="PANTHER" id="PTHR36838">
    <property type="entry name" value="AUXIN EFFLUX CARRIER FAMILY PROTEIN"/>
    <property type="match status" value="1"/>
</dbReference>
<keyword evidence="4" id="KW-1003">Cell membrane</keyword>
<dbReference type="InterPro" id="IPR004776">
    <property type="entry name" value="Mem_transp_PIN-like"/>
</dbReference>
<feature type="transmembrane region" description="Helical" evidence="8">
    <location>
        <begin position="291"/>
        <end position="313"/>
    </location>
</feature>
<evidence type="ECO:0000313" key="9">
    <source>
        <dbReference type="EMBL" id="MDO1580571.1"/>
    </source>
</evidence>
<comment type="subcellular location">
    <subcellularLocation>
        <location evidence="1">Cell membrane</location>
        <topology evidence="1">Multi-pass membrane protein</topology>
    </subcellularLocation>
</comment>
<feature type="transmembrane region" description="Helical" evidence="8">
    <location>
        <begin position="124"/>
        <end position="145"/>
    </location>
</feature>
<gene>
    <name evidence="9" type="ORF">Q2T52_00535</name>
</gene>
<proteinExistence type="inferred from homology"/>
<evidence type="ECO:0000256" key="2">
    <source>
        <dbReference type="ARBA" id="ARBA00010145"/>
    </source>
</evidence>
<sequence length="315" mass="32787">MSAVFTNVAPVFLLILIGWVLAKTGLLREVTGDALGEFVYKVALPTLIFRTLSEAHFHGASPFRLWVAYFGGVTVTWTIGHLMATHLFKRDAKIGVVSGMSGAFANNVFIGLPLVGRSIGDDGLVALSILLAVHLPMMMIAGTILMEHATAKVDGAGGLGIAAVLRQVGANLARNPLVIALALGTAFNLSGIGAMPVVLKSVIDQIAAVTSAAALISLGMTLRKYPIKGNLALAAAMAVLKLMLLPACVFALAHLLGLSKPWTAAMVLTSSVPTGINAWIIATRFGSGQSIAASVITMTTMLGVVTVTFWAWALS</sequence>
<feature type="transmembrane region" description="Helical" evidence="8">
    <location>
        <begin position="231"/>
        <end position="256"/>
    </location>
</feature>
<dbReference type="RefSeq" id="WP_302074734.1">
    <property type="nucleotide sequence ID" value="NZ_JAUKWQ010000001.1"/>
</dbReference>
<feature type="transmembrane region" description="Helical" evidence="8">
    <location>
        <begin position="262"/>
        <end position="282"/>
    </location>
</feature>